<dbReference type="PROSITE" id="PS52019">
    <property type="entry name" value="PKS_MFAS_DH"/>
    <property type="match status" value="1"/>
</dbReference>
<evidence type="ECO:0000313" key="5">
    <source>
        <dbReference type="Proteomes" id="UP000559256"/>
    </source>
</evidence>
<accession>A0A8H5CQ62</accession>
<comment type="caution">
    <text evidence="4">The sequence shown here is derived from an EMBL/GenBank/DDBJ whole genome shotgun (WGS) entry which is preliminary data.</text>
</comment>
<dbReference type="InterPro" id="IPR049551">
    <property type="entry name" value="PKS_DH_C"/>
</dbReference>
<keyword evidence="1" id="KW-0808">Transferase</keyword>
<dbReference type="SUPFAM" id="SSF55048">
    <property type="entry name" value="Probable ACP-binding domain of malonyl-CoA ACP transacylase"/>
    <property type="match status" value="1"/>
</dbReference>
<feature type="domain" description="PKS/mFAS DH" evidence="3">
    <location>
        <begin position="363"/>
        <end position="632"/>
    </location>
</feature>
<feature type="active site" description="Proton acceptor; for dehydratase activity" evidence="2">
    <location>
        <position position="395"/>
    </location>
</feature>
<dbReference type="SMART" id="SM00826">
    <property type="entry name" value="PKS_DH"/>
    <property type="match status" value="1"/>
</dbReference>
<proteinExistence type="predicted"/>
<dbReference type="OrthoDB" id="329835at2759"/>
<dbReference type="Gene3D" id="3.40.366.10">
    <property type="entry name" value="Malonyl-Coenzyme A Acyl Carrier Protein, domain 2"/>
    <property type="match status" value="1"/>
</dbReference>
<dbReference type="InterPro" id="IPR050444">
    <property type="entry name" value="Polyketide_Synthase"/>
</dbReference>
<organism evidence="4 5">
    <name type="scientific">Tetrapyrgos nigripes</name>
    <dbReference type="NCBI Taxonomy" id="182062"/>
    <lineage>
        <taxon>Eukaryota</taxon>
        <taxon>Fungi</taxon>
        <taxon>Dikarya</taxon>
        <taxon>Basidiomycota</taxon>
        <taxon>Agaricomycotina</taxon>
        <taxon>Agaricomycetes</taxon>
        <taxon>Agaricomycetidae</taxon>
        <taxon>Agaricales</taxon>
        <taxon>Marasmiineae</taxon>
        <taxon>Marasmiaceae</taxon>
        <taxon>Tetrapyrgos</taxon>
    </lineage>
</organism>
<dbReference type="SUPFAM" id="SSF52151">
    <property type="entry name" value="FabD/lysophospholipase-like"/>
    <property type="match status" value="1"/>
</dbReference>
<evidence type="ECO:0000313" key="4">
    <source>
        <dbReference type="EMBL" id="KAF5345618.1"/>
    </source>
</evidence>
<dbReference type="InterPro" id="IPR042104">
    <property type="entry name" value="PKS_dehydratase_sf"/>
</dbReference>
<dbReference type="PANTHER" id="PTHR45681:SF6">
    <property type="entry name" value="POLYKETIDE SYNTHASE 37"/>
    <property type="match status" value="1"/>
</dbReference>
<dbReference type="Pfam" id="PF00698">
    <property type="entry name" value="Acyl_transf_1"/>
    <property type="match status" value="1"/>
</dbReference>
<dbReference type="InterPro" id="IPR014043">
    <property type="entry name" value="Acyl_transferase_dom"/>
</dbReference>
<dbReference type="SUPFAM" id="SSF53335">
    <property type="entry name" value="S-adenosyl-L-methionine-dependent methyltransferases"/>
    <property type="match status" value="1"/>
</dbReference>
<dbReference type="InterPro" id="IPR049900">
    <property type="entry name" value="PKS_mFAS_DH"/>
</dbReference>
<protein>
    <recommendedName>
        <fullName evidence="3">PKS/mFAS DH domain-containing protein</fullName>
    </recommendedName>
</protein>
<feature type="active site" description="Proton donor; for dehydratase activity" evidence="2">
    <location>
        <position position="542"/>
    </location>
</feature>
<dbReference type="AlphaFoldDB" id="A0A8H5CQ62"/>
<dbReference type="InterPro" id="IPR016036">
    <property type="entry name" value="Malonyl_transacylase_ACP-bd"/>
</dbReference>
<dbReference type="Gene3D" id="3.10.129.110">
    <property type="entry name" value="Polyketide synthase dehydratase"/>
    <property type="match status" value="1"/>
</dbReference>
<feature type="region of interest" description="N-terminal hotdog fold" evidence="2">
    <location>
        <begin position="363"/>
        <end position="469"/>
    </location>
</feature>
<dbReference type="Proteomes" id="UP000559256">
    <property type="component" value="Unassembled WGS sequence"/>
</dbReference>
<keyword evidence="5" id="KW-1185">Reference proteome</keyword>
<dbReference type="GO" id="GO:0016740">
    <property type="term" value="F:transferase activity"/>
    <property type="evidence" value="ECO:0007669"/>
    <property type="project" value="UniProtKB-KW"/>
</dbReference>
<gene>
    <name evidence="4" type="ORF">D9758_015138</name>
</gene>
<dbReference type="InterPro" id="IPR029063">
    <property type="entry name" value="SAM-dependent_MTases_sf"/>
</dbReference>
<dbReference type="InterPro" id="IPR001227">
    <property type="entry name" value="Ac_transferase_dom_sf"/>
</dbReference>
<evidence type="ECO:0000256" key="2">
    <source>
        <dbReference type="PROSITE-ProRule" id="PRU01363"/>
    </source>
</evidence>
<feature type="region of interest" description="C-terminal hotdog fold" evidence="2">
    <location>
        <begin position="482"/>
        <end position="632"/>
    </location>
</feature>
<dbReference type="InterPro" id="IPR016035">
    <property type="entry name" value="Acyl_Trfase/lysoPLipase"/>
</dbReference>
<name>A0A8H5CQ62_9AGAR</name>
<dbReference type="InterPro" id="IPR020807">
    <property type="entry name" value="PKS_DH"/>
</dbReference>
<dbReference type="SMART" id="SM00827">
    <property type="entry name" value="PKS_AT"/>
    <property type="match status" value="1"/>
</dbReference>
<dbReference type="Pfam" id="PF14765">
    <property type="entry name" value="PS-DH"/>
    <property type="match status" value="1"/>
</dbReference>
<dbReference type="GO" id="GO:0044550">
    <property type="term" value="P:secondary metabolite biosynthetic process"/>
    <property type="evidence" value="ECO:0007669"/>
    <property type="project" value="UniProtKB-ARBA"/>
</dbReference>
<evidence type="ECO:0000256" key="1">
    <source>
        <dbReference type="ARBA" id="ARBA00022679"/>
    </source>
</evidence>
<evidence type="ECO:0000259" key="3">
    <source>
        <dbReference type="PROSITE" id="PS52019"/>
    </source>
</evidence>
<dbReference type="PANTHER" id="PTHR45681">
    <property type="entry name" value="POLYKETIDE SYNTHASE 44-RELATED"/>
    <property type="match status" value="1"/>
</dbReference>
<reference evidence="4 5" key="1">
    <citation type="journal article" date="2020" name="ISME J.">
        <title>Uncovering the hidden diversity of litter-decomposition mechanisms in mushroom-forming fungi.</title>
        <authorList>
            <person name="Floudas D."/>
            <person name="Bentzer J."/>
            <person name="Ahren D."/>
            <person name="Johansson T."/>
            <person name="Persson P."/>
            <person name="Tunlid A."/>
        </authorList>
    </citation>
    <scope>NUCLEOTIDE SEQUENCE [LARGE SCALE GENOMIC DNA]</scope>
    <source>
        <strain evidence="4 5">CBS 291.85</strain>
    </source>
</reference>
<dbReference type="EMBL" id="JAACJM010000110">
    <property type="protein sequence ID" value="KAF5345618.1"/>
    <property type="molecule type" value="Genomic_DNA"/>
</dbReference>
<sequence length="1210" mass="133724">MQSSGPFPQFATFPVFRDSVIQSDRIFKRIVGKSLIYDYGLFGPHRSSIPLPDPWPADLTLPSLAVFQVAMFELLIHVGVEPDMVMGHSAGETTLLYGSGGGSREMVIELAIARGIAFRSIEEASGTMAALSCTAADASRLIRLAHCDGVDIACYNSSSAVAISGNGKEIDQVLSFAAAEGITATKLKTKVPVHSAMMELCRVQYQSLVGDVFAQYNGARKPQIPTISTLTGKSLFSAFDAKYFWDNARSAVRFTDAMETATRMIPNSVFIEISPHPVLSSYIQDQTALPHQVLSCACRPRKEQGPAELSAFLQMLGNLTIYGYNAVHFHRVHPSQQSKKSRDRSSFMEYPFARKAFPLYSDMPSMQKQLEPHNGPLNHKYLRINQDTHPSLAEHIIRGEPIMPAGGFIEMVFEFGATCLINVEFRSILSIAAEKPIPVQVALDGCHWTVASSGNLHAEGYLTYDHPSRLPNLDLPSIQRRCEAHHSISMYPALEYALNYGPSYKRVIEVHLNQEEALVVMKGLTEDIFNDDDYILHPVVLDASLHVLCYSQFHANLDANVYYLPDRIGRVILHHPSKAKYFPSTRLFVHHKIVGWLPDRIISDVAIADEDGVILCSLEGFLQEYLCWLSSLKQFVNIFIVGLEDSTAGLSSDLTQLLSLDLGATIAYYLYNSSQPLDCKCTWVHGRYGAVDFLQPLQPQGLHPHSFDMVVIFAESGQFSMDSESESIFAFSRQLLSPGGCVFLLTLSGPQMASPSYPSPETLDTLQRSAEEAGFMSLYRDIHDFAEGQSSFFLARFRPSLNDAVFLTMPGAADPLIYTYHEGREIDLQWFLSGLDQTKALDIWIAALCGREGDQASGLIRVLHLEYPAWRLRLAVFPSSFSKKRRADFIRTLPVYLEGELEIIVTESGGVLVPRVISCPSGKSRAVHADAIPPIPSSKLIAVVKIVAAVSFGNGYGFVGKVDGGNADYQGCLVGGITESISGSWITVEVAHLFLLHEVYKVFLESIRALDTGLAVAALAPSLSAFNQPTCLDGVRVLLTHKSSSIGRVVSMIYKARGACVVEVEADLNIFSLSSLRKEPFDLVVSGHTNSQFRQISQILLRKKSGRLFLWDAKDSGLCSITQQEPYTIRDALSSAFPLLHGTSLHEEIATHTEIDVEHHFTSINTTQQLFDPDKTYWGKMPLLRMASYEAHSRVAARIRTCSQCNIESL</sequence>